<feature type="region of interest" description="Disordered" evidence="1">
    <location>
        <begin position="469"/>
        <end position="506"/>
    </location>
</feature>
<dbReference type="Proteomes" id="UP000249375">
    <property type="component" value="Chromosome"/>
</dbReference>
<evidence type="ECO:0000313" key="3">
    <source>
        <dbReference type="Proteomes" id="UP000249375"/>
    </source>
</evidence>
<accession>A0A5P8E6E3</accession>
<evidence type="ECO:0000256" key="1">
    <source>
        <dbReference type="SAM" id="MobiDB-lite"/>
    </source>
</evidence>
<gene>
    <name evidence="2" type="ORF">C7Y71_005430</name>
</gene>
<organism evidence="2 3">
    <name type="scientific">Pseudoprevotella muciniphila</name>
    <dbReference type="NCBI Taxonomy" id="2133944"/>
    <lineage>
        <taxon>Bacteria</taxon>
        <taxon>Pseudomonadati</taxon>
        <taxon>Bacteroidota</taxon>
        <taxon>Bacteroidia</taxon>
        <taxon>Bacteroidales</taxon>
        <taxon>Prevotellaceae</taxon>
        <taxon>Pseudoprevotella</taxon>
    </lineage>
</organism>
<evidence type="ECO:0000313" key="2">
    <source>
        <dbReference type="EMBL" id="QFQ12498.1"/>
    </source>
</evidence>
<dbReference type="AlphaFoldDB" id="A0A5P8E6E3"/>
<name>A0A5P8E6E3_9BACT</name>
<protein>
    <recommendedName>
        <fullName evidence="4">ATPase</fullName>
    </recommendedName>
</protein>
<dbReference type="KEGG" id="alq:C7Y71_005430"/>
<dbReference type="OrthoDB" id="1395829at2"/>
<dbReference type="EMBL" id="CP033459">
    <property type="protein sequence ID" value="QFQ12498.1"/>
    <property type="molecule type" value="Genomic_DNA"/>
</dbReference>
<dbReference type="RefSeq" id="WP_111897365.1">
    <property type="nucleotide sequence ID" value="NZ_CP033459.1"/>
</dbReference>
<sequence>MANLEKSCCWHFAEQAGGREDGPNNPMDGNFKKTPYASLIRESIQNSLDAALDDNQPVQVNFEIGRIRANEYERFFELKGHIQGCIDHYPSNDDAKETYNPMIEYLTSMERFDNLYYIKVSDFNTKGMNYKNRTQSDYTSEPFYAFVRAAGVSSKNDSSAGGSFGFGKAAYFYISPLRTILVSTKTQYGTHFFEGVASLCTHRFMNDGKKYVAVGYYDNNDGEPITKYDDIPEKFKRDETGTDIFIMGLKLSKDKEEANGEKTAIYKEMIEAVLRNFWLAIEFGKLEVKVEDTIINKENLPTIMEEYFPDKEDTKRRERQYNPRPYWEAVHNKECDRNHVYIEKTYPKLGLVKFYGLKVRGAQDKILYMRRLHMLVKARRTQSANGIYGLFLCDNKFGNKILRNTENPAHNEWAAGNWQIDGKKAKDGIDAIEEVDRFIIDVLEEIFAGREKNVQQIQGLEEFLYIPTEPTEDDDLDNDSLTGEPVDESDDGNSMSTELSDPIHTPIEGKTELGKVLISDTSAYIQRDEHGNVLSGHGIRKRRNQGGGGTGTRNIDGRYKSEDKGVNGEVLHEIPVTYRSFAQKINDRVFHTLVIHSEYEVEKGRIDLMVGGEQSDDVINIEYCSKGDVRDNTISNLTISKGKNLLTIRFADNMKHAVKLDAYESK</sequence>
<proteinExistence type="predicted"/>
<keyword evidence="3" id="KW-1185">Reference proteome</keyword>
<reference evidence="2 3" key="1">
    <citation type="submission" date="2018-11" db="EMBL/GenBank/DDBJ databases">
        <authorList>
            <person name="Na S.W."/>
            <person name="Baik M."/>
        </authorList>
    </citation>
    <scope>NUCLEOTIDE SEQUENCE [LARGE SCALE GENOMIC DNA]</scope>
    <source>
        <strain evidence="2 3">E39</strain>
    </source>
</reference>
<evidence type="ECO:0008006" key="4">
    <source>
        <dbReference type="Google" id="ProtNLM"/>
    </source>
</evidence>
<feature type="region of interest" description="Disordered" evidence="1">
    <location>
        <begin position="536"/>
        <end position="561"/>
    </location>
</feature>